<keyword evidence="2" id="KW-1185">Reference proteome</keyword>
<proteinExistence type="predicted"/>
<dbReference type="EMBL" id="JAFNEN010006721">
    <property type="protein sequence ID" value="KAG8155752.1"/>
    <property type="molecule type" value="Genomic_DNA"/>
</dbReference>
<name>A0AAV6TCX1_9ARAC</name>
<sequence length="82" mass="9399">MKARRMGKSNQGSHTFFLKGKPKIILLHPQIWRPDYHLFLHLKKHLGGQRLQDDDEVKTVVAVVNKSGGRLLWEGIRNGTTV</sequence>
<protein>
    <submittedName>
        <fullName evidence="1">Uncharacterized protein</fullName>
    </submittedName>
</protein>
<gene>
    <name evidence="1" type="ORF">JTE90_006423</name>
</gene>
<dbReference type="AlphaFoldDB" id="A0AAV6TCX1"/>
<evidence type="ECO:0000313" key="1">
    <source>
        <dbReference type="EMBL" id="KAG8155752.1"/>
    </source>
</evidence>
<dbReference type="Proteomes" id="UP000827092">
    <property type="component" value="Unassembled WGS sequence"/>
</dbReference>
<organism evidence="1 2">
    <name type="scientific">Oedothorax gibbosus</name>
    <dbReference type="NCBI Taxonomy" id="931172"/>
    <lineage>
        <taxon>Eukaryota</taxon>
        <taxon>Metazoa</taxon>
        <taxon>Ecdysozoa</taxon>
        <taxon>Arthropoda</taxon>
        <taxon>Chelicerata</taxon>
        <taxon>Arachnida</taxon>
        <taxon>Araneae</taxon>
        <taxon>Araneomorphae</taxon>
        <taxon>Entelegynae</taxon>
        <taxon>Araneoidea</taxon>
        <taxon>Linyphiidae</taxon>
        <taxon>Erigoninae</taxon>
        <taxon>Oedothorax</taxon>
    </lineage>
</organism>
<reference evidence="1 2" key="1">
    <citation type="journal article" date="2022" name="Nat. Ecol. Evol.">
        <title>A masculinizing supergene underlies an exaggerated male reproductive morph in a spider.</title>
        <authorList>
            <person name="Hendrickx F."/>
            <person name="De Corte Z."/>
            <person name="Sonet G."/>
            <person name="Van Belleghem S.M."/>
            <person name="Kostlbacher S."/>
            <person name="Vangestel C."/>
        </authorList>
    </citation>
    <scope>NUCLEOTIDE SEQUENCE [LARGE SCALE GENOMIC DNA]</scope>
    <source>
        <strain evidence="1">W744_W776</strain>
    </source>
</reference>
<comment type="caution">
    <text evidence="1">The sequence shown here is derived from an EMBL/GenBank/DDBJ whole genome shotgun (WGS) entry which is preliminary data.</text>
</comment>
<accession>A0AAV6TCX1</accession>
<evidence type="ECO:0000313" key="2">
    <source>
        <dbReference type="Proteomes" id="UP000827092"/>
    </source>
</evidence>